<dbReference type="PANTHER" id="PTHR10093">
    <property type="entry name" value="IRON-SULFUR CLUSTER ASSEMBLY ENZYME NIFU HOMOLOG"/>
    <property type="match status" value="1"/>
</dbReference>
<reference evidence="2" key="1">
    <citation type="submission" date="2018-05" db="EMBL/GenBank/DDBJ databases">
        <authorList>
            <person name="Lanie J.A."/>
            <person name="Ng W.-L."/>
            <person name="Kazmierczak K.M."/>
            <person name="Andrzejewski T.M."/>
            <person name="Davidsen T.M."/>
            <person name="Wayne K.J."/>
            <person name="Tettelin H."/>
            <person name="Glass J.I."/>
            <person name="Rusch D."/>
            <person name="Podicherti R."/>
            <person name="Tsui H.-C.T."/>
            <person name="Winkler M.E."/>
        </authorList>
    </citation>
    <scope>NUCLEOTIDE SEQUENCE</scope>
</reference>
<evidence type="ECO:0000313" key="2">
    <source>
        <dbReference type="EMBL" id="SVA22609.1"/>
    </source>
</evidence>
<proteinExistence type="predicted"/>
<accession>A0A381U3C6</accession>
<dbReference type="NCBIfam" id="TIGR01994">
    <property type="entry name" value="SUF_scaf_2"/>
    <property type="match status" value="1"/>
</dbReference>
<dbReference type="EMBL" id="UINC01005640">
    <property type="protein sequence ID" value="SVA22609.1"/>
    <property type="molecule type" value="Genomic_DNA"/>
</dbReference>
<evidence type="ECO:0000259" key="1">
    <source>
        <dbReference type="Pfam" id="PF01592"/>
    </source>
</evidence>
<dbReference type="GO" id="GO:0005506">
    <property type="term" value="F:iron ion binding"/>
    <property type="evidence" value="ECO:0007669"/>
    <property type="project" value="InterPro"/>
</dbReference>
<name>A0A381U3C6_9ZZZZ</name>
<dbReference type="Gene3D" id="3.90.1010.10">
    <property type="match status" value="1"/>
</dbReference>
<feature type="domain" description="NIF system FeS cluster assembly NifU N-terminal" evidence="1">
    <location>
        <begin position="2"/>
        <end position="76"/>
    </location>
</feature>
<organism evidence="2">
    <name type="scientific">marine metagenome</name>
    <dbReference type="NCBI Taxonomy" id="408172"/>
    <lineage>
        <taxon>unclassified sequences</taxon>
        <taxon>metagenomes</taxon>
        <taxon>ecological metagenomes</taxon>
    </lineage>
</organism>
<dbReference type="GO" id="GO:0051536">
    <property type="term" value="F:iron-sulfur cluster binding"/>
    <property type="evidence" value="ECO:0007669"/>
    <property type="project" value="InterPro"/>
</dbReference>
<gene>
    <name evidence="2" type="ORF">METZ01_LOCUS75463</name>
</gene>
<dbReference type="CDD" id="cd06664">
    <property type="entry name" value="IscU_like"/>
    <property type="match status" value="1"/>
</dbReference>
<sequence length="98" mass="10370">VICEIAFTGSGCAISKASASLMTESVKGKTLAEVRTLSRRFQEMVTADAETEPDTDALGKLSVFAGVRAYPARVKCAVLAWHTLRAAIAADHKVATTE</sequence>
<protein>
    <recommendedName>
        <fullName evidence="1">NIF system FeS cluster assembly NifU N-terminal domain-containing protein</fullName>
    </recommendedName>
</protein>
<dbReference type="Pfam" id="PF01592">
    <property type="entry name" value="NifU_N"/>
    <property type="match status" value="1"/>
</dbReference>
<feature type="non-terminal residue" evidence="2">
    <location>
        <position position="1"/>
    </location>
</feature>
<dbReference type="SUPFAM" id="SSF82649">
    <property type="entry name" value="SufE/NifU"/>
    <property type="match status" value="1"/>
</dbReference>
<dbReference type="GO" id="GO:0016226">
    <property type="term" value="P:iron-sulfur cluster assembly"/>
    <property type="evidence" value="ECO:0007669"/>
    <property type="project" value="InterPro"/>
</dbReference>
<dbReference type="AlphaFoldDB" id="A0A381U3C6"/>
<dbReference type="InterPro" id="IPR002871">
    <property type="entry name" value="NIF_FeS_clus_asmbl_NifU_N"/>
</dbReference>